<evidence type="ECO:0000259" key="1">
    <source>
        <dbReference type="Pfam" id="PF11181"/>
    </source>
</evidence>
<reference evidence="2 3" key="1">
    <citation type="submission" date="2016-10" db="EMBL/GenBank/DDBJ databases">
        <authorList>
            <person name="de Groot N.N."/>
        </authorList>
    </citation>
    <scope>NUCLEOTIDE SEQUENCE [LARGE SCALE GENOMIC DNA]</scope>
    <source>
        <strain evidence="2 3">CCM7597</strain>
    </source>
</reference>
<keyword evidence="3" id="KW-1185">Reference proteome</keyword>
<sequence length="191" mass="19447">MDKKIIGGVFSNIQDAEEAIKGLKDEGFGSEDITVFAKDKDQVNEIEDETDTDVSKNKTGRGKNSGIGAGYGAASGGVLGGIAGWIAGIGLLTIPGIGAIAAAGPLATTLSGAGVGAGSGGIVGALVGAGIPEEQAKQYESDLKDGKIIVFVEAPENKQSAVYHNFLESRTENSSMYPEGVGTGSNQYNHR</sequence>
<evidence type="ECO:0000313" key="3">
    <source>
        <dbReference type="Proteomes" id="UP000198584"/>
    </source>
</evidence>
<organism evidence="2 3">
    <name type="scientific">Thalassobacillus cyri</name>
    <dbReference type="NCBI Taxonomy" id="571932"/>
    <lineage>
        <taxon>Bacteria</taxon>
        <taxon>Bacillati</taxon>
        <taxon>Bacillota</taxon>
        <taxon>Bacilli</taxon>
        <taxon>Bacillales</taxon>
        <taxon>Bacillaceae</taxon>
        <taxon>Thalassobacillus</taxon>
    </lineage>
</organism>
<feature type="domain" description="General stress protein 17M-like" evidence="1">
    <location>
        <begin position="8"/>
        <end position="55"/>
    </location>
</feature>
<dbReference type="RefSeq" id="WP_093041432.1">
    <property type="nucleotide sequence ID" value="NZ_FNQR01000001.1"/>
</dbReference>
<dbReference type="AlphaFoldDB" id="A0A1H3W0M2"/>
<dbReference type="PANTHER" id="PTHR36109:SF2">
    <property type="entry name" value="MEMBRANE PROTEIN"/>
    <property type="match status" value="1"/>
</dbReference>
<protein>
    <submittedName>
        <fullName evidence="2">Heat induced stress protein YflT</fullName>
    </submittedName>
</protein>
<accession>A0A1H3W0M2</accession>
<dbReference type="InterPro" id="IPR025889">
    <property type="entry name" value="GSP17M-like_dom"/>
</dbReference>
<proteinExistence type="predicted"/>
<dbReference type="PANTHER" id="PTHR36109">
    <property type="entry name" value="MEMBRANE PROTEIN-RELATED"/>
    <property type="match status" value="1"/>
</dbReference>
<evidence type="ECO:0000313" key="2">
    <source>
        <dbReference type="EMBL" id="SDZ80685.1"/>
    </source>
</evidence>
<dbReference type="Proteomes" id="UP000198584">
    <property type="component" value="Unassembled WGS sequence"/>
</dbReference>
<dbReference type="STRING" id="571932.SAMN05421743_101274"/>
<name>A0A1H3W0M2_9BACI</name>
<dbReference type="EMBL" id="FNQR01000001">
    <property type="protein sequence ID" value="SDZ80685.1"/>
    <property type="molecule type" value="Genomic_DNA"/>
</dbReference>
<dbReference type="Pfam" id="PF11181">
    <property type="entry name" value="YflT"/>
    <property type="match status" value="1"/>
</dbReference>
<gene>
    <name evidence="2" type="ORF">SAMN05421743_101274</name>
</gene>
<dbReference type="InterPro" id="IPR052948">
    <property type="entry name" value="Low_temp-induced_all0457"/>
</dbReference>
<dbReference type="OrthoDB" id="118405at2"/>